<dbReference type="Proteomes" id="UP000031643">
    <property type="component" value="Chromosome"/>
</dbReference>
<gene>
    <name evidence="9" type="ORF">GL4_3212</name>
</gene>
<feature type="transmembrane region" description="Helical" evidence="7">
    <location>
        <begin position="13"/>
        <end position="30"/>
    </location>
</feature>
<evidence type="ECO:0000256" key="3">
    <source>
        <dbReference type="ARBA" id="ARBA00022475"/>
    </source>
</evidence>
<keyword evidence="7" id="KW-0997">Cell inner membrane</keyword>
<reference evidence="9 10" key="1">
    <citation type="submission" date="2014-09" db="EMBL/GenBank/DDBJ databases">
        <title>Genome sequencing of Methyloceanibacter caenitepidi Gela4.</title>
        <authorList>
            <person name="Takeuchi M."/>
            <person name="Susumu S."/>
            <person name="Kamagata Y."/>
            <person name="Oshima K."/>
            <person name="Hattori M."/>
            <person name="Iwasaki W."/>
        </authorList>
    </citation>
    <scope>NUCLEOTIDE SEQUENCE [LARGE SCALE GENOMIC DNA]</scope>
    <source>
        <strain evidence="9 10">Gela4</strain>
    </source>
</reference>
<keyword evidence="3" id="KW-1003">Cell membrane</keyword>
<keyword evidence="10" id="KW-1185">Reference proteome</keyword>
<feature type="transmembrane region" description="Helical" evidence="7">
    <location>
        <begin position="105"/>
        <end position="127"/>
    </location>
</feature>
<dbReference type="InterPro" id="IPR049177">
    <property type="entry name" value="MgtC_SapB_SrpB_YhiD_N"/>
</dbReference>
<feature type="transmembrane region" description="Helical" evidence="7">
    <location>
        <begin position="76"/>
        <end position="93"/>
    </location>
</feature>
<feature type="transmembrane region" description="Helical" evidence="7">
    <location>
        <begin position="133"/>
        <end position="150"/>
    </location>
</feature>
<evidence type="ECO:0000256" key="6">
    <source>
        <dbReference type="ARBA" id="ARBA00023136"/>
    </source>
</evidence>
<evidence type="ECO:0000256" key="1">
    <source>
        <dbReference type="ARBA" id="ARBA00004651"/>
    </source>
</evidence>
<feature type="domain" description="MgtC/SapB/SrpB/YhiD N-terminal" evidence="8">
    <location>
        <begin position="17"/>
        <end position="147"/>
    </location>
</feature>
<keyword evidence="4 7" id="KW-0812">Transmembrane</keyword>
<dbReference type="HOGENOM" id="CLU_079292_1_1_5"/>
<dbReference type="PANTHER" id="PTHR33778:SF1">
    <property type="entry name" value="MAGNESIUM TRANSPORTER YHID-RELATED"/>
    <property type="match status" value="1"/>
</dbReference>
<keyword evidence="5 7" id="KW-1133">Transmembrane helix</keyword>
<dbReference type="STRING" id="1384459.GL4_3212"/>
<dbReference type="KEGG" id="mcg:GL4_3212"/>
<organism evidence="9 10">
    <name type="scientific">Methyloceanibacter caenitepidi</name>
    <dbReference type="NCBI Taxonomy" id="1384459"/>
    <lineage>
        <taxon>Bacteria</taxon>
        <taxon>Pseudomonadati</taxon>
        <taxon>Pseudomonadota</taxon>
        <taxon>Alphaproteobacteria</taxon>
        <taxon>Hyphomicrobiales</taxon>
        <taxon>Hyphomicrobiaceae</taxon>
        <taxon>Methyloceanibacter</taxon>
    </lineage>
</organism>
<sequence length="156" mass="15862">MIMADADLEFVDVSARLVAAVAVGMGIGLNRDIADKPIGMRTLGLVALGAALVALSTVHFNVLADHPDALSRVVQGVIQGVMAGIGFIGAGVIMRDPSSGNVEGLTTAATVWVTAALGIACALASWAIVAVSVSLAVFLLVVVAWLEAAVERGRSR</sequence>
<dbReference type="PANTHER" id="PTHR33778">
    <property type="entry name" value="PROTEIN MGTC"/>
    <property type="match status" value="1"/>
</dbReference>
<evidence type="ECO:0000256" key="2">
    <source>
        <dbReference type="ARBA" id="ARBA00009298"/>
    </source>
</evidence>
<evidence type="ECO:0000313" key="9">
    <source>
        <dbReference type="EMBL" id="BAQ18643.1"/>
    </source>
</evidence>
<evidence type="ECO:0000256" key="4">
    <source>
        <dbReference type="ARBA" id="ARBA00022692"/>
    </source>
</evidence>
<dbReference type="AlphaFoldDB" id="A0A0A8K6R7"/>
<protein>
    <recommendedName>
        <fullName evidence="7">Protein MgtC</fullName>
    </recommendedName>
</protein>
<proteinExistence type="inferred from homology"/>
<evidence type="ECO:0000313" key="10">
    <source>
        <dbReference type="Proteomes" id="UP000031643"/>
    </source>
</evidence>
<comment type="subcellular location">
    <subcellularLocation>
        <location evidence="7">Cell inner membrane</location>
        <topology evidence="7">Multi-pass membrane protein</topology>
    </subcellularLocation>
    <subcellularLocation>
        <location evidence="1">Cell membrane</location>
        <topology evidence="1">Multi-pass membrane protein</topology>
    </subcellularLocation>
</comment>
<dbReference type="InterPro" id="IPR003416">
    <property type="entry name" value="MgtC/SapB/SrpB/YhiD_fam"/>
</dbReference>
<feature type="transmembrane region" description="Helical" evidence="7">
    <location>
        <begin position="42"/>
        <end position="64"/>
    </location>
</feature>
<dbReference type="PRINTS" id="PR01837">
    <property type="entry name" value="MGTCSAPBPROT"/>
</dbReference>
<dbReference type="EMBL" id="AP014648">
    <property type="protein sequence ID" value="BAQ18643.1"/>
    <property type="molecule type" value="Genomic_DNA"/>
</dbReference>
<accession>A0A0A8K6R7</accession>
<comment type="similarity">
    <text evidence="2 7">Belongs to the MgtC/SapB family.</text>
</comment>
<evidence type="ECO:0000259" key="8">
    <source>
        <dbReference type="Pfam" id="PF02308"/>
    </source>
</evidence>
<evidence type="ECO:0000256" key="7">
    <source>
        <dbReference type="RuleBase" id="RU365041"/>
    </source>
</evidence>
<keyword evidence="6 7" id="KW-0472">Membrane</keyword>
<dbReference type="Pfam" id="PF02308">
    <property type="entry name" value="MgtC"/>
    <property type="match status" value="1"/>
</dbReference>
<name>A0A0A8K6R7_9HYPH</name>
<dbReference type="GO" id="GO:0005886">
    <property type="term" value="C:plasma membrane"/>
    <property type="evidence" value="ECO:0007669"/>
    <property type="project" value="UniProtKB-SubCell"/>
</dbReference>
<evidence type="ECO:0000256" key="5">
    <source>
        <dbReference type="ARBA" id="ARBA00022989"/>
    </source>
</evidence>